<accession>A0A1F8B998</accession>
<proteinExistence type="predicted"/>
<evidence type="ECO:0000313" key="2">
    <source>
        <dbReference type="EMBL" id="OGM60249.1"/>
    </source>
</evidence>
<organism evidence="2 3">
    <name type="scientific">Candidatus Woesebacteria bacterium RIFCSPLOWO2_01_FULL_39_10b</name>
    <dbReference type="NCBI Taxonomy" id="1802517"/>
    <lineage>
        <taxon>Bacteria</taxon>
        <taxon>Candidatus Woeseibacteriota</taxon>
    </lineage>
</organism>
<evidence type="ECO:0000256" key="1">
    <source>
        <dbReference type="SAM" id="Phobius"/>
    </source>
</evidence>
<comment type="caution">
    <text evidence="2">The sequence shown here is derived from an EMBL/GenBank/DDBJ whole genome shotgun (WGS) entry which is preliminary data.</text>
</comment>
<dbReference type="Proteomes" id="UP000176404">
    <property type="component" value="Unassembled WGS sequence"/>
</dbReference>
<dbReference type="EMBL" id="MGHD01000006">
    <property type="protein sequence ID" value="OGM60249.1"/>
    <property type="molecule type" value="Genomic_DNA"/>
</dbReference>
<protein>
    <submittedName>
        <fullName evidence="2">Uncharacterized protein</fullName>
    </submittedName>
</protein>
<keyword evidence="1" id="KW-1133">Transmembrane helix</keyword>
<sequence>MRVEVDQSGRIEETNKPTVVAFSNNIQFSIYVSAFEKRKILGELRGRKPKWSRTTINVFVFLVLLVILLEKYVKKELLVYIDKEYPGYEAIIKNRLLTFLNRKSQRVTVGQINFVSVGKKSPAHSLAITVYRSRKKSDKILTSGEILRYFK</sequence>
<dbReference type="AlphaFoldDB" id="A0A1F8B998"/>
<keyword evidence="1" id="KW-0472">Membrane</keyword>
<evidence type="ECO:0000313" key="3">
    <source>
        <dbReference type="Proteomes" id="UP000176404"/>
    </source>
</evidence>
<feature type="transmembrane region" description="Helical" evidence="1">
    <location>
        <begin position="51"/>
        <end position="69"/>
    </location>
</feature>
<reference evidence="2 3" key="1">
    <citation type="journal article" date="2016" name="Nat. Commun.">
        <title>Thousands of microbial genomes shed light on interconnected biogeochemical processes in an aquifer system.</title>
        <authorList>
            <person name="Anantharaman K."/>
            <person name="Brown C.T."/>
            <person name="Hug L.A."/>
            <person name="Sharon I."/>
            <person name="Castelle C.J."/>
            <person name="Probst A.J."/>
            <person name="Thomas B.C."/>
            <person name="Singh A."/>
            <person name="Wilkins M.J."/>
            <person name="Karaoz U."/>
            <person name="Brodie E.L."/>
            <person name="Williams K.H."/>
            <person name="Hubbard S.S."/>
            <person name="Banfield J.F."/>
        </authorList>
    </citation>
    <scope>NUCLEOTIDE SEQUENCE [LARGE SCALE GENOMIC DNA]</scope>
</reference>
<name>A0A1F8B998_9BACT</name>
<gene>
    <name evidence="2" type="ORF">A2892_04720</name>
</gene>
<keyword evidence="1" id="KW-0812">Transmembrane</keyword>